<dbReference type="InterPro" id="IPR002645">
    <property type="entry name" value="STAS_dom"/>
</dbReference>
<dbReference type="Proteomes" id="UP000642748">
    <property type="component" value="Unassembled WGS sequence"/>
</dbReference>
<dbReference type="Pfam" id="PF13466">
    <property type="entry name" value="STAS_2"/>
    <property type="match status" value="1"/>
</dbReference>
<dbReference type="InterPro" id="IPR058548">
    <property type="entry name" value="MlaB-like_STAS"/>
</dbReference>
<dbReference type="PROSITE" id="PS50801">
    <property type="entry name" value="STAS"/>
    <property type="match status" value="1"/>
</dbReference>
<accession>A0A8J3QS74</accession>
<proteinExistence type="predicted"/>
<evidence type="ECO:0000313" key="4">
    <source>
        <dbReference type="Proteomes" id="UP000642748"/>
    </source>
</evidence>
<feature type="domain" description="STAS" evidence="2">
    <location>
        <begin position="1"/>
        <end position="87"/>
    </location>
</feature>
<dbReference type="EMBL" id="BONZ01000036">
    <property type="protein sequence ID" value="GIH15724.1"/>
    <property type="molecule type" value="Genomic_DNA"/>
</dbReference>
<name>A0A8J3QS74_9ACTN</name>
<dbReference type="PANTHER" id="PTHR33495:SF2">
    <property type="entry name" value="ANTI-SIGMA FACTOR ANTAGONIST TM_1081-RELATED"/>
    <property type="match status" value="1"/>
</dbReference>
<protein>
    <recommendedName>
        <fullName evidence="2">STAS domain-containing protein</fullName>
    </recommendedName>
</protein>
<dbReference type="Gene3D" id="3.30.750.24">
    <property type="entry name" value="STAS domain"/>
    <property type="match status" value="1"/>
</dbReference>
<organism evidence="3 4">
    <name type="scientific">Rugosimonospora africana</name>
    <dbReference type="NCBI Taxonomy" id="556532"/>
    <lineage>
        <taxon>Bacteria</taxon>
        <taxon>Bacillati</taxon>
        <taxon>Actinomycetota</taxon>
        <taxon>Actinomycetes</taxon>
        <taxon>Micromonosporales</taxon>
        <taxon>Micromonosporaceae</taxon>
        <taxon>Rugosimonospora</taxon>
    </lineage>
</organism>
<sequence length="109" mass="10954">MIKVDGDLDMSTADSLVDTVTGVVAGAGAVAVDLDLSGLGFLDSSGIRALLRAHRAIVAQGGSLTVSGARGLVAEVLRITAVEELLGVTIPPRRPGGRPPAAGDEAPRQ</sequence>
<dbReference type="AlphaFoldDB" id="A0A8J3QS74"/>
<dbReference type="CDD" id="cd07043">
    <property type="entry name" value="STAS_anti-anti-sigma_factors"/>
    <property type="match status" value="1"/>
</dbReference>
<evidence type="ECO:0000256" key="1">
    <source>
        <dbReference type="SAM" id="MobiDB-lite"/>
    </source>
</evidence>
<keyword evidence="4" id="KW-1185">Reference proteome</keyword>
<evidence type="ECO:0000259" key="2">
    <source>
        <dbReference type="PROSITE" id="PS50801"/>
    </source>
</evidence>
<dbReference type="SUPFAM" id="SSF52091">
    <property type="entry name" value="SpoIIaa-like"/>
    <property type="match status" value="1"/>
</dbReference>
<feature type="region of interest" description="Disordered" evidence="1">
    <location>
        <begin position="90"/>
        <end position="109"/>
    </location>
</feature>
<dbReference type="PANTHER" id="PTHR33495">
    <property type="entry name" value="ANTI-SIGMA FACTOR ANTAGONIST TM_1081-RELATED-RELATED"/>
    <property type="match status" value="1"/>
</dbReference>
<gene>
    <name evidence="3" type="ORF">Raf01_38960</name>
</gene>
<reference evidence="3" key="1">
    <citation type="submission" date="2021-01" db="EMBL/GenBank/DDBJ databases">
        <title>Whole genome shotgun sequence of Rugosimonospora africana NBRC 104875.</title>
        <authorList>
            <person name="Komaki H."/>
            <person name="Tamura T."/>
        </authorList>
    </citation>
    <scope>NUCLEOTIDE SEQUENCE</scope>
    <source>
        <strain evidence="3">NBRC 104875</strain>
    </source>
</reference>
<evidence type="ECO:0000313" key="3">
    <source>
        <dbReference type="EMBL" id="GIH15724.1"/>
    </source>
</evidence>
<dbReference type="InterPro" id="IPR036513">
    <property type="entry name" value="STAS_dom_sf"/>
</dbReference>
<feature type="compositionally biased region" description="Low complexity" evidence="1">
    <location>
        <begin position="99"/>
        <end position="109"/>
    </location>
</feature>
<dbReference type="GO" id="GO:0043856">
    <property type="term" value="F:anti-sigma factor antagonist activity"/>
    <property type="evidence" value="ECO:0007669"/>
    <property type="project" value="TreeGrafter"/>
</dbReference>
<comment type="caution">
    <text evidence="3">The sequence shown here is derived from an EMBL/GenBank/DDBJ whole genome shotgun (WGS) entry which is preliminary data.</text>
</comment>